<dbReference type="Gene3D" id="2.40.160.130">
    <property type="entry name" value="Capsule assembly protein Wzi"/>
    <property type="match status" value="1"/>
</dbReference>
<dbReference type="RefSeq" id="WP_014203619.1">
    <property type="nucleotide sequence ID" value="NC_016599.1"/>
</dbReference>
<dbReference type="Proteomes" id="UP000005631">
    <property type="component" value="Chromosome"/>
</dbReference>
<dbReference type="InterPro" id="IPR038636">
    <property type="entry name" value="Wzi_sf"/>
</dbReference>
<dbReference type="AlphaFoldDB" id="G8R4V8"/>
<name>G8R4V8_OWEHD</name>
<dbReference type="HOGENOM" id="CLU_024790_0_0_10"/>
<reference evidence="1 2" key="1">
    <citation type="journal article" date="2012" name="Stand. Genomic Sci.">
        <title>Genome sequence of the orange-pigmented seawater bacterium Owenweeksia hongkongensis type strain (UST20020801(T)).</title>
        <authorList>
            <person name="Riedel T."/>
            <person name="Held B."/>
            <person name="Nolan M."/>
            <person name="Lucas S."/>
            <person name="Lapidus A."/>
            <person name="Tice H."/>
            <person name="Del Rio T.G."/>
            <person name="Cheng J.F."/>
            <person name="Han C."/>
            <person name="Tapia R."/>
            <person name="Goodwin L.A."/>
            <person name="Pitluck S."/>
            <person name="Liolios K."/>
            <person name="Mavromatis K."/>
            <person name="Pagani I."/>
            <person name="Ivanova N."/>
            <person name="Mikhailova N."/>
            <person name="Pati A."/>
            <person name="Chen A."/>
            <person name="Palaniappan K."/>
            <person name="Rohde M."/>
            <person name="Tindall B.J."/>
            <person name="Detter J.C."/>
            <person name="Goker M."/>
            <person name="Woyke T."/>
            <person name="Bristow J."/>
            <person name="Eisen J.A."/>
            <person name="Markowitz V."/>
            <person name="Hugenholtz P."/>
            <person name="Klenk H.P."/>
            <person name="Kyrpides N.C."/>
        </authorList>
    </citation>
    <scope>NUCLEOTIDE SEQUENCE</scope>
    <source>
        <strain evidence="2">DSM 17368 / JCM 12287 / NRRL B-23963</strain>
    </source>
</reference>
<dbReference type="KEGG" id="oho:Oweho_3321"/>
<accession>G8R4V8</accession>
<dbReference type="OrthoDB" id="9808260at2"/>
<dbReference type="eggNOG" id="ENOG502Z8DB">
    <property type="taxonomic scope" value="Bacteria"/>
</dbReference>
<proteinExistence type="predicted"/>
<sequence length="530" mass="60359">MTRIVAVFLLLVNGIAAFGQYQYQRLNHVQDARYNGILYDKDVNLHTSVRPLDLWELDSNNYVGSVQSEKSKNYGWLRRKAFHEHLINLEGDNYWVTIDPIVNFQGGALNDPSGVGYVNTRGFNVEGRLGEKVTFRSSYLENQAVFPQYISDFVEYRKVVPGQGHARDFGDNGYDFGIPSGEVTFTPDEIFSFTVGQGRNFFGEGYRSMFLSDAGFNYPFLRIETTFGPVKYTNLWAQMYDVRPEVSPGNNFAKKYLSSHYLSININSRLNVSFFEAIVMGDTAQVEGIDASFFNPIIFYRPVEYAVGSGTGNALLGAASSYKLFDGIQTYGQFVLDEFSLSDLTARNGSWVNKFGWQLGIKGYDFIIPGLFSRLEYNAARPYTYSHREVLTNYAHYGQPLAHPWGANFQEGIVQLIYTHKRWEAEVRFHYGIMGLDGAGEDWGMDVYKSYNERQQDLDNKIGQGQTSAYTYLRLRGAWLVNPASGLKVEAGMNLRNLRQDVTTTPFSSGEFSYYFVGLRTEFFNSYYDF</sequence>
<dbReference type="EMBL" id="CP003156">
    <property type="protein sequence ID" value="AEV34272.1"/>
    <property type="molecule type" value="Genomic_DNA"/>
</dbReference>
<keyword evidence="2" id="KW-1185">Reference proteome</keyword>
<evidence type="ECO:0008006" key="3">
    <source>
        <dbReference type="Google" id="ProtNLM"/>
    </source>
</evidence>
<dbReference type="STRING" id="926562.Oweho_3321"/>
<evidence type="ECO:0000313" key="1">
    <source>
        <dbReference type="EMBL" id="AEV34272.1"/>
    </source>
</evidence>
<organism evidence="1 2">
    <name type="scientific">Owenweeksia hongkongensis (strain DSM 17368 / CIP 108786 / JCM 12287 / NRRL B-23963 / UST20020801)</name>
    <dbReference type="NCBI Taxonomy" id="926562"/>
    <lineage>
        <taxon>Bacteria</taxon>
        <taxon>Pseudomonadati</taxon>
        <taxon>Bacteroidota</taxon>
        <taxon>Flavobacteriia</taxon>
        <taxon>Flavobacteriales</taxon>
        <taxon>Owenweeksiaceae</taxon>
        <taxon>Owenweeksia</taxon>
    </lineage>
</organism>
<protein>
    <recommendedName>
        <fullName evidence="3">Capsule assembly protein Wzi</fullName>
    </recommendedName>
</protein>
<evidence type="ECO:0000313" key="2">
    <source>
        <dbReference type="Proteomes" id="UP000005631"/>
    </source>
</evidence>
<gene>
    <name evidence="1" type="ordered locus">Oweho_3321</name>
</gene>